<name>A0AAD7WTN6_9TELE</name>
<reference evidence="1" key="1">
    <citation type="journal article" date="2023" name="Science">
        <title>Genome structures resolve the early diversification of teleost fishes.</title>
        <authorList>
            <person name="Parey E."/>
            <person name="Louis A."/>
            <person name="Montfort J."/>
            <person name="Bouchez O."/>
            <person name="Roques C."/>
            <person name="Iampietro C."/>
            <person name="Lluch J."/>
            <person name="Castinel A."/>
            <person name="Donnadieu C."/>
            <person name="Desvignes T."/>
            <person name="Floi Bucao C."/>
            <person name="Jouanno E."/>
            <person name="Wen M."/>
            <person name="Mejri S."/>
            <person name="Dirks R."/>
            <person name="Jansen H."/>
            <person name="Henkel C."/>
            <person name="Chen W.J."/>
            <person name="Zahm M."/>
            <person name="Cabau C."/>
            <person name="Klopp C."/>
            <person name="Thompson A.W."/>
            <person name="Robinson-Rechavi M."/>
            <person name="Braasch I."/>
            <person name="Lecointre G."/>
            <person name="Bobe J."/>
            <person name="Postlethwait J.H."/>
            <person name="Berthelot C."/>
            <person name="Roest Crollius H."/>
            <person name="Guiguen Y."/>
        </authorList>
    </citation>
    <scope>NUCLEOTIDE SEQUENCE</scope>
    <source>
        <strain evidence="1">NC1722</strain>
    </source>
</reference>
<dbReference type="AlphaFoldDB" id="A0AAD7WTN6"/>
<evidence type="ECO:0000313" key="2">
    <source>
        <dbReference type="Proteomes" id="UP001221898"/>
    </source>
</evidence>
<organism evidence="1 2">
    <name type="scientific">Aldrovandia affinis</name>
    <dbReference type="NCBI Taxonomy" id="143900"/>
    <lineage>
        <taxon>Eukaryota</taxon>
        <taxon>Metazoa</taxon>
        <taxon>Chordata</taxon>
        <taxon>Craniata</taxon>
        <taxon>Vertebrata</taxon>
        <taxon>Euteleostomi</taxon>
        <taxon>Actinopterygii</taxon>
        <taxon>Neopterygii</taxon>
        <taxon>Teleostei</taxon>
        <taxon>Notacanthiformes</taxon>
        <taxon>Halosauridae</taxon>
        <taxon>Aldrovandia</taxon>
    </lineage>
</organism>
<gene>
    <name evidence="1" type="ORF">AAFF_G00252500</name>
</gene>
<comment type="caution">
    <text evidence="1">The sequence shown here is derived from an EMBL/GenBank/DDBJ whole genome shotgun (WGS) entry which is preliminary data.</text>
</comment>
<evidence type="ECO:0000313" key="1">
    <source>
        <dbReference type="EMBL" id="KAJ8408615.1"/>
    </source>
</evidence>
<dbReference type="EMBL" id="JAINUG010000034">
    <property type="protein sequence ID" value="KAJ8408615.1"/>
    <property type="molecule type" value="Genomic_DNA"/>
</dbReference>
<accession>A0AAD7WTN6</accession>
<protein>
    <submittedName>
        <fullName evidence="1">Uncharacterized protein</fullName>
    </submittedName>
</protein>
<sequence>MSVRSRLYSSWIVPPNSDPPAFTTQHTHPDLEKPLFAEELVPGPAQTGPSLTETVWHYHFSIALQRGQHRSVLSDMPLEGSWQVVMQTTKRKKNEVIICSNSGRA</sequence>
<dbReference type="Proteomes" id="UP001221898">
    <property type="component" value="Unassembled WGS sequence"/>
</dbReference>
<keyword evidence="2" id="KW-1185">Reference proteome</keyword>
<proteinExistence type="predicted"/>